<protein>
    <submittedName>
        <fullName evidence="2">Uncharacterized protein</fullName>
    </submittedName>
</protein>
<evidence type="ECO:0000256" key="1">
    <source>
        <dbReference type="SAM" id="MobiDB-lite"/>
    </source>
</evidence>
<dbReference type="AlphaFoldDB" id="A0A0L0G5N8"/>
<evidence type="ECO:0000313" key="2">
    <source>
        <dbReference type="EMBL" id="KNC83558.1"/>
    </source>
</evidence>
<dbReference type="RefSeq" id="XP_014157460.1">
    <property type="nucleotide sequence ID" value="XM_014301985.1"/>
</dbReference>
<proteinExistence type="predicted"/>
<evidence type="ECO:0000313" key="3">
    <source>
        <dbReference type="Proteomes" id="UP000054560"/>
    </source>
</evidence>
<feature type="region of interest" description="Disordered" evidence="1">
    <location>
        <begin position="116"/>
        <end position="143"/>
    </location>
</feature>
<reference evidence="2 3" key="1">
    <citation type="submission" date="2011-02" db="EMBL/GenBank/DDBJ databases">
        <title>The Genome Sequence of Sphaeroforma arctica JP610.</title>
        <authorList>
            <consortium name="The Broad Institute Genome Sequencing Platform"/>
            <person name="Russ C."/>
            <person name="Cuomo C."/>
            <person name="Young S.K."/>
            <person name="Zeng Q."/>
            <person name="Gargeya S."/>
            <person name="Alvarado L."/>
            <person name="Berlin A."/>
            <person name="Chapman S.B."/>
            <person name="Chen Z."/>
            <person name="Freedman E."/>
            <person name="Gellesch M."/>
            <person name="Goldberg J."/>
            <person name="Griggs A."/>
            <person name="Gujja S."/>
            <person name="Heilman E."/>
            <person name="Heiman D."/>
            <person name="Howarth C."/>
            <person name="Mehta T."/>
            <person name="Neiman D."/>
            <person name="Pearson M."/>
            <person name="Roberts A."/>
            <person name="Saif S."/>
            <person name="Shea T."/>
            <person name="Shenoy N."/>
            <person name="Sisk P."/>
            <person name="Stolte C."/>
            <person name="Sykes S."/>
            <person name="White J."/>
            <person name="Yandava C."/>
            <person name="Burger G."/>
            <person name="Gray M.W."/>
            <person name="Holland P.W.H."/>
            <person name="King N."/>
            <person name="Lang F.B.F."/>
            <person name="Roger A.J."/>
            <person name="Ruiz-Trillo I."/>
            <person name="Haas B."/>
            <person name="Nusbaum C."/>
            <person name="Birren B."/>
        </authorList>
    </citation>
    <scope>NUCLEOTIDE SEQUENCE [LARGE SCALE GENOMIC DNA]</scope>
    <source>
        <strain evidence="2 3">JP610</strain>
    </source>
</reference>
<dbReference type="Proteomes" id="UP000054560">
    <property type="component" value="Unassembled WGS sequence"/>
</dbReference>
<dbReference type="GeneID" id="25904709"/>
<keyword evidence="3" id="KW-1185">Reference proteome</keyword>
<accession>A0A0L0G5N8</accession>
<dbReference type="EMBL" id="KQ241825">
    <property type="protein sequence ID" value="KNC83558.1"/>
    <property type="molecule type" value="Genomic_DNA"/>
</dbReference>
<gene>
    <name evidence="2" type="ORF">SARC_04205</name>
</gene>
<name>A0A0L0G5N8_9EUKA</name>
<feature type="region of interest" description="Disordered" evidence="1">
    <location>
        <begin position="197"/>
        <end position="218"/>
    </location>
</feature>
<organism evidence="2 3">
    <name type="scientific">Sphaeroforma arctica JP610</name>
    <dbReference type="NCBI Taxonomy" id="667725"/>
    <lineage>
        <taxon>Eukaryota</taxon>
        <taxon>Ichthyosporea</taxon>
        <taxon>Ichthyophonida</taxon>
        <taxon>Sphaeroforma</taxon>
    </lineage>
</organism>
<sequence>MDEELQGILLECAKAQYCGELVHFLVNICKVMPHLKYTDNCSGGGMLAIIDKYVRTKQATSLNIESELRLRVLFCASILNEEISKLNHSSVLNIPQMTKSSTSLGKVSVASKTTNGYTEVGLSQPPDARSDAENTDSVTGAQDNLCAKSTTSATSNSSALSIRDEDCSNLNMSTTYHILTIQTEISHEVPVGRKKSTEDVESVDGQSFTPQPKDLKNPQVRCSSKAAYNLGKALEETAVSVCVLLRFSGVLEATKKDPRFVEITQRRARLAKNNMVKIL</sequence>